<dbReference type="PANTHER" id="PTHR42782:SF2">
    <property type="entry name" value="3-OXOACYL-[ACYL-CARRIER-PROTEIN] SYNTHASE-LIKE PROTEIN"/>
    <property type="match status" value="1"/>
</dbReference>
<feature type="region of interest" description="Disordered" evidence="1">
    <location>
        <begin position="34"/>
        <end position="68"/>
    </location>
</feature>
<dbReference type="InterPro" id="IPR007402">
    <property type="entry name" value="DUF455"/>
</dbReference>
<feature type="compositionally biased region" description="Low complexity" evidence="1">
    <location>
        <begin position="49"/>
        <end position="59"/>
    </location>
</feature>
<dbReference type="Pfam" id="PF04305">
    <property type="entry name" value="DUF455"/>
    <property type="match status" value="1"/>
</dbReference>
<dbReference type="KEGG" id="hdh:G5B40_07705"/>
<name>A0A7M3T714_9RHOB</name>
<dbReference type="InterPro" id="IPR009078">
    <property type="entry name" value="Ferritin-like_SF"/>
</dbReference>
<dbReference type="InterPro" id="IPR011197">
    <property type="entry name" value="UCP012318"/>
</dbReference>
<evidence type="ECO:0000313" key="2">
    <source>
        <dbReference type="EMBL" id="QIE57795.1"/>
    </source>
</evidence>
<evidence type="ECO:0000256" key="1">
    <source>
        <dbReference type="SAM" id="MobiDB-lite"/>
    </source>
</evidence>
<dbReference type="AlphaFoldDB" id="A0A7M3T714"/>
<dbReference type="Proteomes" id="UP000503336">
    <property type="component" value="Chromosome"/>
</dbReference>
<keyword evidence="3" id="KW-1185">Reference proteome</keyword>
<gene>
    <name evidence="2" type="ORF">G5B40_07705</name>
</gene>
<proteinExistence type="predicted"/>
<dbReference type="EMBL" id="CP049056">
    <property type="protein sequence ID" value="QIE57795.1"/>
    <property type="molecule type" value="Genomic_DNA"/>
</dbReference>
<dbReference type="PANTHER" id="PTHR42782">
    <property type="entry name" value="SI:CH73-314G15.3"/>
    <property type="match status" value="1"/>
</dbReference>
<reference evidence="2 3" key="1">
    <citation type="submission" date="2020-02" db="EMBL/GenBank/DDBJ databases">
        <title>complete genome sequence of Rhodobacteraceae bacterium.</title>
        <authorList>
            <person name="Park J."/>
            <person name="Kim Y.-S."/>
            <person name="Kim K.-H."/>
        </authorList>
    </citation>
    <scope>NUCLEOTIDE SEQUENCE [LARGE SCALE GENOMIC DNA]</scope>
    <source>
        <strain evidence="2 3">RR4-56</strain>
    </source>
</reference>
<organism evidence="2 3">
    <name type="scientific">Pikeienuella piscinae</name>
    <dbReference type="NCBI Taxonomy" id="2748098"/>
    <lineage>
        <taxon>Bacteria</taxon>
        <taxon>Pseudomonadati</taxon>
        <taxon>Pseudomonadota</taxon>
        <taxon>Alphaproteobacteria</taxon>
        <taxon>Rhodobacterales</taxon>
        <taxon>Paracoccaceae</taxon>
        <taxon>Pikeienuella</taxon>
    </lineage>
</organism>
<dbReference type="CDD" id="cd00657">
    <property type="entry name" value="Ferritin_like"/>
    <property type="match status" value="1"/>
</dbReference>
<protein>
    <submittedName>
        <fullName evidence="2">Ferritin-like domain-containing protein</fullName>
    </submittedName>
</protein>
<sequence length="266" mass="28942">MTQLALGVLTESDAREKARKARAAAALWRDARARGEARIGDTPPPDAPARPATPLLLPPRDMPKRRRGGAAGRAALLHAIAHIELNAIDLHWDMAARFADRDLPTGFFDDWVAAGDDEAKHFGLVADRLEAMGTHYGALPAHAGMWRAAKDTRADIMARLAVVPMVLEARGLDVTPGMIAAFEAAGDEKSVAALRVIYAEEVAHVAYGAKWFNFLCGRRDDDPKPAFHALVRKYFPAGPKPPFNEEKRGEAGLPPDFYWPLVNDAG</sequence>
<dbReference type="PIRSF" id="PIRSF012318">
    <property type="entry name" value="UCP012318"/>
    <property type="match status" value="1"/>
</dbReference>
<evidence type="ECO:0000313" key="3">
    <source>
        <dbReference type="Proteomes" id="UP000503336"/>
    </source>
</evidence>
<accession>A0A7M3T714</accession>
<dbReference type="SUPFAM" id="SSF47240">
    <property type="entry name" value="Ferritin-like"/>
    <property type="match status" value="1"/>
</dbReference>